<proteinExistence type="predicted"/>
<comment type="caution">
    <text evidence="1">The sequence shown here is derived from an EMBL/GenBank/DDBJ whole genome shotgun (WGS) entry which is preliminary data.</text>
</comment>
<dbReference type="RefSeq" id="WP_253061446.1">
    <property type="nucleotide sequence ID" value="NZ_JAMXWM010000009.1"/>
</dbReference>
<dbReference type="InterPro" id="IPR036746">
    <property type="entry name" value="TT1725-like_sf"/>
</dbReference>
<accession>A0ABW5S944</accession>
<organism evidence="1 2">
    <name type="scientific">Sporolactobacillus shoreicorticis</name>
    <dbReference type="NCBI Taxonomy" id="1923877"/>
    <lineage>
        <taxon>Bacteria</taxon>
        <taxon>Bacillati</taxon>
        <taxon>Bacillota</taxon>
        <taxon>Bacilli</taxon>
        <taxon>Bacillales</taxon>
        <taxon>Sporolactobacillaceae</taxon>
        <taxon>Sporolactobacillus</taxon>
    </lineage>
</organism>
<dbReference type="PANTHER" id="PTHR36441">
    <property type="entry name" value="HYPOTHETICAL CYTOSOLIC PROTEIN"/>
    <property type="match status" value="1"/>
</dbReference>
<dbReference type="EMBL" id="JBHUMQ010000056">
    <property type="protein sequence ID" value="MFD2695940.1"/>
    <property type="molecule type" value="Genomic_DNA"/>
</dbReference>
<evidence type="ECO:0000313" key="2">
    <source>
        <dbReference type="Proteomes" id="UP001597399"/>
    </source>
</evidence>
<dbReference type="SUPFAM" id="SSF103007">
    <property type="entry name" value="Hypothetical protein TT1725"/>
    <property type="match status" value="1"/>
</dbReference>
<protein>
    <submittedName>
        <fullName evidence="1">DUF503 domain-containing protein</fullName>
    </submittedName>
</protein>
<dbReference type="Gene3D" id="3.30.70.1120">
    <property type="entry name" value="TT1725-like"/>
    <property type="match status" value="1"/>
</dbReference>
<evidence type="ECO:0000313" key="1">
    <source>
        <dbReference type="EMBL" id="MFD2695940.1"/>
    </source>
</evidence>
<dbReference type="Proteomes" id="UP001597399">
    <property type="component" value="Unassembled WGS sequence"/>
</dbReference>
<dbReference type="PANTHER" id="PTHR36441:SF1">
    <property type="entry name" value="DUF503 DOMAIN-CONTAINING PROTEIN"/>
    <property type="match status" value="1"/>
</dbReference>
<dbReference type="InterPro" id="IPR007546">
    <property type="entry name" value="DUF503"/>
</dbReference>
<reference evidence="2" key="1">
    <citation type="journal article" date="2019" name="Int. J. Syst. Evol. Microbiol.">
        <title>The Global Catalogue of Microorganisms (GCM) 10K type strain sequencing project: providing services to taxonomists for standard genome sequencing and annotation.</title>
        <authorList>
            <consortium name="The Broad Institute Genomics Platform"/>
            <consortium name="The Broad Institute Genome Sequencing Center for Infectious Disease"/>
            <person name="Wu L."/>
            <person name="Ma J."/>
        </authorList>
    </citation>
    <scope>NUCLEOTIDE SEQUENCE [LARGE SCALE GENOMIC DNA]</scope>
    <source>
        <strain evidence="2">TISTR 2466</strain>
    </source>
</reference>
<sequence length="93" mass="10614">MIVGVVRCECMLFSAHSLKEKRSVIQSILRKATNGHNLSASEVNFQDAWQRTELAFACVGTAKTAVERELARALSLIDFKTEIERTNTFYEWF</sequence>
<gene>
    <name evidence="1" type="ORF">ACFSUE_20240</name>
</gene>
<keyword evidence="2" id="KW-1185">Reference proteome</keyword>
<name>A0ABW5S944_9BACL</name>
<dbReference type="Pfam" id="PF04456">
    <property type="entry name" value="DUF503"/>
    <property type="match status" value="1"/>
</dbReference>